<dbReference type="EMBL" id="BAAABU010000008">
    <property type="protein sequence ID" value="GAA0237765.1"/>
    <property type="molecule type" value="Genomic_DNA"/>
</dbReference>
<name>A0ABP3DSR1_9PSEU</name>
<organism evidence="2 3">
    <name type="scientific">Saccharothrix mutabilis subsp. mutabilis</name>
    <dbReference type="NCBI Taxonomy" id="66855"/>
    <lineage>
        <taxon>Bacteria</taxon>
        <taxon>Bacillati</taxon>
        <taxon>Actinomycetota</taxon>
        <taxon>Actinomycetes</taxon>
        <taxon>Pseudonocardiales</taxon>
        <taxon>Pseudonocardiaceae</taxon>
        <taxon>Saccharothrix</taxon>
    </lineage>
</organism>
<evidence type="ECO:0000256" key="1">
    <source>
        <dbReference type="SAM" id="MobiDB-lite"/>
    </source>
</evidence>
<comment type="caution">
    <text evidence="2">The sequence shown here is derived from an EMBL/GenBank/DDBJ whole genome shotgun (WGS) entry which is preliminary data.</text>
</comment>
<reference evidence="3" key="1">
    <citation type="journal article" date="2019" name="Int. J. Syst. Evol. Microbiol.">
        <title>The Global Catalogue of Microorganisms (GCM) 10K type strain sequencing project: providing services to taxonomists for standard genome sequencing and annotation.</title>
        <authorList>
            <consortium name="The Broad Institute Genomics Platform"/>
            <consortium name="The Broad Institute Genome Sequencing Center for Infectious Disease"/>
            <person name="Wu L."/>
            <person name="Ma J."/>
        </authorList>
    </citation>
    <scope>NUCLEOTIDE SEQUENCE [LARGE SCALE GENOMIC DNA]</scope>
    <source>
        <strain evidence="3">JCM 3380</strain>
    </source>
</reference>
<dbReference type="Proteomes" id="UP001500416">
    <property type="component" value="Unassembled WGS sequence"/>
</dbReference>
<keyword evidence="3" id="KW-1185">Reference proteome</keyword>
<protein>
    <submittedName>
        <fullName evidence="2">Uncharacterized protein</fullName>
    </submittedName>
</protein>
<gene>
    <name evidence="2" type="ORF">GCM10010492_41080</name>
</gene>
<proteinExistence type="predicted"/>
<evidence type="ECO:0000313" key="3">
    <source>
        <dbReference type="Proteomes" id="UP001500416"/>
    </source>
</evidence>
<sequence>MSSRSATATLVALGVGAAGESATASARALPVRGELAEILPWGGLRRGSTVSVRGSTSLLLTLVAEATAEGCWAAVVGLPRCGALAAAELGVAVHRLALVPRPGRDQGEVERTVAALLDGFDLVSVAAPVAPAAARKLSARARHRKAVLLPFGIGWPGADVELRAAFSRWTGLGEGHGLLTGRTVTVRASGRGAAARERTAVLSLPGVPARGGASLPAPDPAREQSWRPTATGERVLQPVSAEAG</sequence>
<accession>A0ABP3DSR1</accession>
<feature type="region of interest" description="Disordered" evidence="1">
    <location>
        <begin position="205"/>
        <end position="244"/>
    </location>
</feature>
<evidence type="ECO:0000313" key="2">
    <source>
        <dbReference type="EMBL" id="GAA0237765.1"/>
    </source>
</evidence>
<dbReference type="RefSeq" id="WP_343935441.1">
    <property type="nucleotide sequence ID" value="NZ_BAAABU010000008.1"/>
</dbReference>